<evidence type="ECO:0000313" key="2">
    <source>
        <dbReference type="Proteomes" id="UP000531594"/>
    </source>
</evidence>
<proteinExistence type="predicted"/>
<reference evidence="1 2" key="1">
    <citation type="submission" date="2020-08" db="EMBL/GenBank/DDBJ databases">
        <title>Genomic Encyclopedia of Type Strains, Phase IV (KMG-IV): sequencing the most valuable type-strain genomes for metagenomic binning, comparative biology and taxonomic classification.</title>
        <authorList>
            <person name="Goeker M."/>
        </authorList>
    </citation>
    <scope>NUCLEOTIDE SEQUENCE [LARGE SCALE GENOMIC DNA]</scope>
    <source>
        <strain evidence="1 2">DSM 5391</strain>
    </source>
</reference>
<sequence length="84" mass="9863">MMNKNMYEKETVGKLLNSIRVKLETMPVRNSKIMKSFEVLDHLEGEIGKQQDRFAMEKWINFLSSITLAPIKQDLKQLKQHLSI</sequence>
<accession>A0A7X0HRC6</accession>
<comment type="caution">
    <text evidence="1">The sequence shown here is derived from an EMBL/GenBank/DDBJ whole genome shotgun (WGS) entry which is preliminary data.</text>
</comment>
<dbReference type="AlphaFoldDB" id="A0A7X0HRC6"/>
<dbReference type="RefSeq" id="WP_184525593.1">
    <property type="nucleotide sequence ID" value="NZ_JACHGK010000006.1"/>
</dbReference>
<dbReference type="EMBL" id="JACHGK010000006">
    <property type="protein sequence ID" value="MBB6445503.1"/>
    <property type="molecule type" value="Genomic_DNA"/>
</dbReference>
<name>A0A7X0HRC6_9BACI</name>
<gene>
    <name evidence="1" type="ORF">HNR53_002122</name>
</gene>
<organism evidence="1 2">
    <name type="scientific">Bacillus benzoevorans</name>
    <dbReference type="NCBI Taxonomy" id="1456"/>
    <lineage>
        <taxon>Bacteria</taxon>
        <taxon>Bacillati</taxon>
        <taxon>Bacillota</taxon>
        <taxon>Bacilli</taxon>
        <taxon>Bacillales</taxon>
        <taxon>Bacillaceae</taxon>
        <taxon>Bacillus</taxon>
    </lineage>
</organism>
<evidence type="ECO:0000313" key="1">
    <source>
        <dbReference type="EMBL" id="MBB6445503.1"/>
    </source>
</evidence>
<dbReference type="Proteomes" id="UP000531594">
    <property type="component" value="Unassembled WGS sequence"/>
</dbReference>
<keyword evidence="2" id="KW-1185">Reference proteome</keyword>
<protein>
    <submittedName>
        <fullName evidence="1">Uncharacterized protein</fullName>
    </submittedName>
</protein>